<sequence length="220" mass="22507">MTRVLIALTSHAELGDTGRATGFYASEAAEPWAVFTAAGFDVGLVSVAGGRPPVDGLDENDPIQQKFLASVDLDHTPAAADLDASPYAAIFFAGGHGTVWDFPNDKALASLAAGIYENGGVVAAVCHGPSALVNLRLFDGSYLVDGKNVAAFTNAEEAAVGLTDVVPFLLADALTARGAIHHAGDNFTSQTITDGRLVTGQNPQSANATAEAVVAVLTAR</sequence>
<gene>
    <name evidence="5" type="ORF">E0H50_29150</name>
</gene>
<dbReference type="PANTHER" id="PTHR48094:SF11">
    <property type="entry name" value="GLUTATHIONE-INDEPENDENT GLYOXALASE HSP31-RELATED"/>
    <property type="match status" value="1"/>
</dbReference>
<proteinExistence type="inferred from homology"/>
<comment type="similarity">
    <text evidence="3">Belongs to the peptidase C56 family. HSP31-like subfamily.</text>
</comment>
<dbReference type="GO" id="GO:0019172">
    <property type="term" value="F:glyoxalase III activity"/>
    <property type="evidence" value="ECO:0007669"/>
    <property type="project" value="TreeGrafter"/>
</dbReference>
<comment type="caution">
    <text evidence="5">The sequence shown here is derived from an EMBL/GenBank/DDBJ whole genome shotgun (WGS) entry which is preliminary data.</text>
</comment>
<keyword evidence="2" id="KW-0456">Lyase</keyword>
<protein>
    <submittedName>
        <fullName evidence="5">Type 1 glutamine amidotransferase domain-containing protein</fullName>
    </submittedName>
</protein>
<evidence type="ECO:0000256" key="1">
    <source>
        <dbReference type="ARBA" id="ARBA00023016"/>
    </source>
</evidence>
<evidence type="ECO:0000256" key="2">
    <source>
        <dbReference type="ARBA" id="ARBA00023239"/>
    </source>
</evidence>
<dbReference type="GO" id="GO:0005737">
    <property type="term" value="C:cytoplasm"/>
    <property type="evidence" value="ECO:0007669"/>
    <property type="project" value="TreeGrafter"/>
</dbReference>
<keyword evidence="5" id="KW-0808">Transferase</keyword>
<evidence type="ECO:0000313" key="6">
    <source>
        <dbReference type="Proteomes" id="UP000292695"/>
    </source>
</evidence>
<organism evidence="5 6">
    <name type="scientific">Kribbella sindirgiensis</name>
    <dbReference type="NCBI Taxonomy" id="1124744"/>
    <lineage>
        <taxon>Bacteria</taxon>
        <taxon>Bacillati</taxon>
        <taxon>Actinomycetota</taxon>
        <taxon>Actinomycetes</taxon>
        <taxon>Propionibacteriales</taxon>
        <taxon>Kribbellaceae</taxon>
        <taxon>Kribbella</taxon>
    </lineage>
</organism>
<dbReference type="PANTHER" id="PTHR48094">
    <property type="entry name" value="PROTEIN/NUCLEIC ACID DEGLYCASE DJ-1-RELATED"/>
    <property type="match status" value="1"/>
</dbReference>
<keyword evidence="6" id="KW-1185">Reference proteome</keyword>
<dbReference type="Gene3D" id="3.40.50.880">
    <property type="match status" value="1"/>
</dbReference>
<dbReference type="InterPro" id="IPR029062">
    <property type="entry name" value="Class_I_gatase-like"/>
</dbReference>
<evidence type="ECO:0000313" key="5">
    <source>
        <dbReference type="EMBL" id="TCC28380.1"/>
    </source>
</evidence>
<accession>A0A4R0I9I0</accession>
<dbReference type="Proteomes" id="UP000292695">
    <property type="component" value="Unassembled WGS sequence"/>
</dbReference>
<dbReference type="GO" id="GO:0016740">
    <property type="term" value="F:transferase activity"/>
    <property type="evidence" value="ECO:0007669"/>
    <property type="project" value="UniProtKB-KW"/>
</dbReference>
<evidence type="ECO:0000256" key="3">
    <source>
        <dbReference type="ARBA" id="ARBA00038493"/>
    </source>
</evidence>
<feature type="domain" description="DJ-1/PfpI" evidence="4">
    <location>
        <begin position="21"/>
        <end position="214"/>
    </location>
</feature>
<dbReference type="Pfam" id="PF01965">
    <property type="entry name" value="DJ-1_PfpI"/>
    <property type="match status" value="1"/>
</dbReference>
<reference evidence="5 6" key="1">
    <citation type="submission" date="2019-02" db="EMBL/GenBank/DDBJ databases">
        <title>Kribbella capetownensis sp. nov. and Kribbella speibonae sp. nov., isolated from soil.</title>
        <authorList>
            <person name="Curtis S.M."/>
            <person name="Norton I."/>
            <person name="Everest G.J."/>
            <person name="Meyers P.R."/>
        </authorList>
    </citation>
    <scope>NUCLEOTIDE SEQUENCE [LARGE SCALE GENOMIC DNA]</scope>
    <source>
        <strain evidence="5 6">DSM 27082</strain>
    </source>
</reference>
<keyword evidence="1" id="KW-0346">Stress response</keyword>
<dbReference type="RefSeq" id="WP_131293740.1">
    <property type="nucleotide sequence ID" value="NZ_SJKA01000012.1"/>
</dbReference>
<keyword evidence="5" id="KW-0315">Glutamine amidotransferase</keyword>
<dbReference type="EMBL" id="SJKA01000012">
    <property type="protein sequence ID" value="TCC28380.1"/>
    <property type="molecule type" value="Genomic_DNA"/>
</dbReference>
<evidence type="ECO:0000259" key="4">
    <source>
        <dbReference type="Pfam" id="PF01965"/>
    </source>
</evidence>
<dbReference type="GO" id="GO:0019243">
    <property type="term" value="P:methylglyoxal catabolic process to D-lactate via S-lactoyl-glutathione"/>
    <property type="evidence" value="ECO:0007669"/>
    <property type="project" value="TreeGrafter"/>
</dbReference>
<dbReference type="OrthoDB" id="9792284at2"/>
<dbReference type="AlphaFoldDB" id="A0A4R0I9I0"/>
<name>A0A4R0I9I0_9ACTN</name>
<dbReference type="InterPro" id="IPR050325">
    <property type="entry name" value="Prot/Nucl_acid_deglycase"/>
</dbReference>
<dbReference type="SUPFAM" id="SSF52317">
    <property type="entry name" value="Class I glutamine amidotransferase-like"/>
    <property type="match status" value="1"/>
</dbReference>
<dbReference type="InterPro" id="IPR002818">
    <property type="entry name" value="DJ-1/PfpI"/>
</dbReference>
<dbReference type="CDD" id="cd03141">
    <property type="entry name" value="GATase1_Hsp31_like"/>
    <property type="match status" value="1"/>
</dbReference>